<dbReference type="EMBL" id="CP017141">
    <property type="protein sequence ID" value="AOM79185.1"/>
    <property type="molecule type" value="Genomic_DNA"/>
</dbReference>
<dbReference type="PANTHER" id="PTHR21340">
    <property type="entry name" value="DIADENOSINE 5,5-P1,P4-TETRAPHOSPHATE PYROPHOSPHOHYDROLASE MUTT"/>
    <property type="match status" value="1"/>
</dbReference>
<gene>
    <name evidence="3" type="ORF">BFS30_19635</name>
</gene>
<dbReference type="InterPro" id="IPR015797">
    <property type="entry name" value="NUDIX_hydrolase-like_dom_sf"/>
</dbReference>
<evidence type="ECO:0000313" key="4">
    <source>
        <dbReference type="Proteomes" id="UP000094313"/>
    </source>
</evidence>
<dbReference type="AlphaFoldDB" id="A0A1D7QKI1"/>
<dbReference type="PROSITE" id="PS00893">
    <property type="entry name" value="NUDIX_BOX"/>
    <property type="match status" value="1"/>
</dbReference>
<dbReference type="Proteomes" id="UP000094313">
    <property type="component" value="Chromosome"/>
</dbReference>
<organism evidence="3 4">
    <name type="scientific">Pedobacter steynii</name>
    <dbReference type="NCBI Taxonomy" id="430522"/>
    <lineage>
        <taxon>Bacteria</taxon>
        <taxon>Pseudomonadati</taxon>
        <taxon>Bacteroidota</taxon>
        <taxon>Sphingobacteriia</taxon>
        <taxon>Sphingobacteriales</taxon>
        <taxon>Sphingobacteriaceae</taxon>
        <taxon>Pedobacter</taxon>
    </lineage>
</organism>
<evidence type="ECO:0000313" key="3">
    <source>
        <dbReference type="EMBL" id="AOM79185.1"/>
    </source>
</evidence>
<sequence>MANQSAGILLYRKTLNGPEFFLVHPGGPFFRNKDLGWWTIPKGEILPDELPLDAAIREFDEETGYRPEGKFIELHPIVQKGGKKVWCWAIAGDLDSKRITCNTFDLEWPPKSGKIVAFNEVDKAGWFSLQESEKYINQRQFAFLLELNQLLT</sequence>
<dbReference type="RefSeq" id="WP_069380848.1">
    <property type="nucleotide sequence ID" value="NZ_CP017141.1"/>
</dbReference>
<dbReference type="PROSITE" id="PS51462">
    <property type="entry name" value="NUDIX"/>
    <property type="match status" value="1"/>
</dbReference>
<keyword evidence="4" id="KW-1185">Reference proteome</keyword>
<dbReference type="OrthoDB" id="954553at2"/>
<reference evidence="3 4" key="1">
    <citation type="submission" date="2016-08" db="EMBL/GenBank/DDBJ databases">
        <authorList>
            <person name="Seilhamer J.J."/>
        </authorList>
    </citation>
    <scope>NUCLEOTIDE SEQUENCE [LARGE SCALE GENOMIC DNA]</scope>
    <source>
        <strain evidence="3 4">DX4</strain>
    </source>
</reference>
<evidence type="ECO:0000259" key="2">
    <source>
        <dbReference type="PROSITE" id="PS51462"/>
    </source>
</evidence>
<dbReference type="Pfam" id="PF00293">
    <property type="entry name" value="NUDIX"/>
    <property type="match status" value="1"/>
</dbReference>
<dbReference type="KEGG" id="psty:BFS30_19635"/>
<dbReference type="CDD" id="cd04662">
    <property type="entry name" value="NUDIX_Hydrolase"/>
    <property type="match status" value="1"/>
</dbReference>
<feature type="domain" description="Nudix hydrolase" evidence="2">
    <location>
        <begin position="1"/>
        <end position="149"/>
    </location>
</feature>
<keyword evidence="1 3" id="KW-0378">Hydrolase</keyword>
<name>A0A1D7QKI1_9SPHI</name>
<dbReference type="GO" id="GO:0006167">
    <property type="term" value="P:AMP biosynthetic process"/>
    <property type="evidence" value="ECO:0007669"/>
    <property type="project" value="TreeGrafter"/>
</dbReference>
<dbReference type="Gene3D" id="3.90.79.10">
    <property type="entry name" value="Nucleoside Triphosphate Pyrophosphohydrolase"/>
    <property type="match status" value="1"/>
</dbReference>
<accession>A0A1D7QKI1</accession>
<dbReference type="GO" id="GO:0004081">
    <property type="term" value="F:bis(5'-nucleosyl)-tetraphosphatase (asymmetrical) activity"/>
    <property type="evidence" value="ECO:0007669"/>
    <property type="project" value="TreeGrafter"/>
</dbReference>
<dbReference type="InterPro" id="IPR020084">
    <property type="entry name" value="NUDIX_hydrolase_CS"/>
</dbReference>
<evidence type="ECO:0000256" key="1">
    <source>
        <dbReference type="ARBA" id="ARBA00022801"/>
    </source>
</evidence>
<dbReference type="SUPFAM" id="SSF55811">
    <property type="entry name" value="Nudix"/>
    <property type="match status" value="1"/>
</dbReference>
<dbReference type="InterPro" id="IPR051325">
    <property type="entry name" value="Nudix_hydrolase_domain"/>
</dbReference>
<dbReference type="InterPro" id="IPR000086">
    <property type="entry name" value="NUDIX_hydrolase_dom"/>
</dbReference>
<protein>
    <submittedName>
        <fullName evidence="3">NUDIX hydrolase</fullName>
    </submittedName>
</protein>
<proteinExistence type="predicted"/>
<dbReference type="PANTHER" id="PTHR21340:SF0">
    <property type="entry name" value="BIS(5'-NUCLEOSYL)-TETRAPHOSPHATASE [ASYMMETRICAL]"/>
    <property type="match status" value="1"/>
</dbReference>
<dbReference type="GO" id="GO:0006754">
    <property type="term" value="P:ATP biosynthetic process"/>
    <property type="evidence" value="ECO:0007669"/>
    <property type="project" value="TreeGrafter"/>
</dbReference>